<gene>
    <name evidence="11" type="ORF">TH606_00080</name>
</gene>
<dbReference type="InterPro" id="IPR036837">
    <property type="entry name" value="Cation_efflux_CTD_sf"/>
</dbReference>
<keyword evidence="5 7" id="KW-1133">Transmembrane helix</keyword>
<dbReference type="AlphaFoldDB" id="A0A177EA72"/>
<dbReference type="PANTHER" id="PTHR43840">
    <property type="entry name" value="MITOCHONDRIAL METAL TRANSPORTER 1-RELATED"/>
    <property type="match status" value="1"/>
</dbReference>
<keyword evidence="4 7" id="KW-0812">Transmembrane</keyword>
<evidence type="ECO:0000256" key="1">
    <source>
        <dbReference type="ARBA" id="ARBA00004141"/>
    </source>
</evidence>
<dbReference type="RefSeq" id="WP_068540353.1">
    <property type="nucleotide sequence ID" value="NZ_LSFI01000001.1"/>
</dbReference>
<dbReference type="SUPFAM" id="SSF160240">
    <property type="entry name" value="Cation efflux protein cytoplasmic domain-like"/>
    <property type="match status" value="1"/>
</dbReference>
<dbReference type="SUPFAM" id="SSF161111">
    <property type="entry name" value="Cation efflux protein transmembrane domain-like"/>
    <property type="match status" value="1"/>
</dbReference>
<comment type="subcellular location">
    <subcellularLocation>
        <location evidence="1">Membrane</location>
        <topology evidence="1">Multi-pass membrane protein</topology>
    </subcellularLocation>
</comment>
<sequence length="404" mass="45132">MEDSRSLARVALLAAIFNLFLAAAKYALGKYAGSLSLQADALHSLTDVIGSVSVFLGLKFSERKNESFPYGLYKLENLAALLTSGFIFVAAYEILKNALHASSKLVVANIPLAILSLLIMTGALWAFSRWEYSIAKKSGSPSLAADAEHMKTELFGTVVIVIGLLGGMFGYPWLDRIAALVIAIIIFRIGWEIMIDSFKVLLDIGLESEIITQITQIINSFPEVVEIKSLAGRRSGRYRFLEIELVLDAHTLEEAHEIVTMIEEEIYDRFPDIDRVIIHFEPPALEEIKVAVPLDEKGQITSHLGCAPYFLFLTINCKKRPPEIVEQKRTSNPYCKEEKRRGVLLAEWLKEQNVNIFIVPSDDNKARGLFYALSSLGIKILFRPDISLEELLKNPPCPKGKINF</sequence>
<feature type="transmembrane region" description="Helical" evidence="7">
    <location>
        <begin position="177"/>
        <end position="195"/>
    </location>
</feature>
<evidence type="ECO:0000256" key="6">
    <source>
        <dbReference type="ARBA" id="ARBA00023136"/>
    </source>
</evidence>
<dbReference type="GO" id="GO:0015093">
    <property type="term" value="F:ferrous iron transmembrane transporter activity"/>
    <property type="evidence" value="ECO:0007669"/>
    <property type="project" value="TreeGrafter"/>
</dbReference>
<feature type="transmembrane region" description="Helical" evidence="7">
    <location>
        <begin position="107"/>
        <end position="127"/>
    </location>
</feature>
<keyword evidence="6 7" id="KW-0472">Membrane</keyword>
<keyword evidence="12" id="KW-1185">Reference proteome</keyword>
<dbReference type="Gene3D" id="1.20.1510.10">
    <property type="entry name" value="Cation efflux protein transmembrane domain"/>
    <property type="match status" value="1"/>
</dbReference>
<comment type="caution">
    <text evidence="11">The sequence shown here is derived from an EMBL/GenBank/DDBJ whole genome shotgun (WGS) entry which is preliminary data.</text>
</comment>
<organism evidence="11 12">
    <name type="scientific">Thermodesulfatator autotrophicus</name>
    <dbReference type="NCBI Taxonomy" id="1795632"/>
    <lineage>
        <taxon>Bacteria</taxon>
        <taxon>Pseudomonadati</taxon>
        <taxon>Thermodesulfobacteriota</taxon>
        <taxon>Thermodesulfobacteria</taxon>
        <taxon>Thermodesulfobacteriales</taxon>
        <taxon>Thermodesulfatatoraceae</taxon>
        <taxon>Thermodesulfatator</taxon>
    </lineage>
</organism>
<dbReference type="GO" id="GO:0006882">
    <property type="term" value="P:intracellular zinc ion homeostasis"/>
    <property type="evidence" value="ECO:0007669"/>
    <property type="project" value="TreeGrafter"/>
</dbReference>
<evidence type="ECO:0000256" key="2">
    <source>
        <dbReference type="ARBA" id="ARBA00008114"/>
    </source>
</evidence>
<name>A0A177EA72_9BACT</name>
<dbReference type="InterPro" id="IPR058533">
    <property type="entry name" value="Cation_efflux_TM"/>
</dbReference>
<proteinExistence type="inferred from homology"/>
<comment type="similarity">
    <text evidence="2">Belongs to the cation diffusion facilitator (CDF) transporter (TC 2.A.4) family.</text>
</comment>
<keyword evidence="3" id="KW-0813">Transport</keyword>
<dbReference type="InterPro" id="IPR003731">
    <property type="entry name" value="Di-Nase_FeMo-co_biosynth"/>
</dbReference>
<evidence type="ECO:0000313" key="12">
    <source>
        <dbReference type="Proteomes" id="UP000076964"/>
    </source>
</evidence>
<dbReference type="OrthoDB" id="9806522at2"/>
<dbReference type="SUPFAM" id="SSF53146">
    <property type="entry name" value="Nitrogenase accessory factor-like"/>
    <property type="match status" value="1"/>
</dbReference>
<dbReference type="InterPro" id="IPR027470">
    <property type="entry name" value="Cation_efflux_CTD"/>
</dbReference>
<evidence type="ECO:0000313" key="11">
    <source>
        <dbReference type="EMBL" id="OAG28698.1"/>
    </source>
</evidence>
<dbReference type="InterPro" id="IPR027469">
    <property type="entry name" value="Cation_efflux_TMD_sf"/>
</dbReference>
<dbReference type="NCBIfam" id="TIGR01297">
    <property type="entry name" value="CDF"/>
    <property type="match status" value="1"/>
</dbReference>
<protein>
    <recommendedName>
        <fullName evidence="13">Cation efflux protein cytoplasmic domain-containing protein</fullName>
    </recommendedName>
</protein>
<evidence type="ECO:0000259" key="10">
    <source>
        <dbReference type="Pfam" id="PF16916"/>
    </source>
</evidence>
<dbReference type="Gene3D" id="3.30.420.130">
    <property type="entry name" value="Dinitrogenase iron-molybdenum cofactor biosynthesis domain"/>
    <property type="match status" value="1"/>
</dbReference>
<feature type="transmembrane region" description="Helical" evidence="7">
    <location>
        <begin position="78"/>
        <end position="95"/>
    </location>
</feature>
<dbReference type="Proteomes" id="UP000076964">
    <property type="component" value="Unassembled WGS sequence"/>
</dbReference>
<dbReference type="Gene3D" id="3.30.70.1350">
    <property type="entry name" value="Cation efflux protein, cytoplasmic domain"/>
    <property type="match status" value="1"/>
</dbReference>
<evidence type="ECO:0008006" key="13">
    <source>
        <dbReference type="Google" id="ProtNLM"/>
    </source>
</evidence>
<dbReference type="Pfam" id="PF01545">
    <property type="entry name" value="Cation_efflux"/>
    <property type="match status" value="1"/>
</dbReference>
<dbReference type="Pfam" id="PF02579">
    <property type="entry name" value="Nitro_FeMo-Co"/>
    <property type="match status" value="1"/>
</dbReference>
<evidence type="ECO:0000259" key="9">
    <source>
        <dbReference type="Pfam" id="PF02579"/>
    </source>
</evidence>
<dbReference type="GO" id="GO:0015086">
    <property type="term" value="F:cadmium ion transmembrane transporter activity"/>
    <property type="evidence" value="ECO:0007669"/>
    <property type="project" value="TreeGrafter"/>
</dbReference>
<evidence type="ECO:0000256" key="3">
    <source>
        <dbReference type="ARBA" id="ARBA00022448"/>
    </source>
</evidence>
<reference evidence="11 12" key="1">
    <citation type="submission" date="2016-02" db="EMBL/GenBank/DDBJ databases">
        <title>Draft genome sequence of Thermodesulfatator sp. S606.</title>
        <authorList>
            <person name="Lai Q."/>
            <person name="Cao J."/>
            <person name="Dupont S."/>
            <person name="Shao Z."/>
            <person name="Jebbar M."/>
            <person name="Alain K."/>
        </authorList>
    </citation>
    <scope>NUCLEOTIDE SEQUENCE [LARGE SCALE GENOMIC DNA]</scope>
    <source>
        <strain evidence="11 12">S606</strain>
    </source>
</reference>
<evidence type="ECO:0000256" key="5">
    <source>
        <dbReference type="ARBA" id="ARBA00022989"/>
    </source>
</evidence>
<evidence type="ECO:0000259" key="8">
    <source>
        <dbReference type="Pfam" id="PF01545"/>
    </source>
</evidence>
<dbReference type="GO" id="GO:0015341">
    <property type="term" value="F:zinc efflux antiporter activity"/>
    <property type="evidence" value="ECO:0007669"/>
    <property type="project" value="TreeGrafter"/>
</dbReference>
<dbReference type="GO" id="GO:0005886">
    <property type="term" value="C:plasma membrane"/>
    <property type="evidence" value="ECO:0007669"/>
    <property type="project" value="TreeGrafter"/>
</dbReference>
<dbReference type="PANTHER" id="PTHR43840:SF15">
    <property type="entry name" value="MITOCHONDRIAL METAL TRANSPORTER 1-RELATED"/>
    <property type="match status" value="1"/>
</dbReference>
<feature type="transmembrane region" description="Helical" evidence="7">
    <location>
        <begin position="154"/>
        <end position="171"/>
    </location>
</feature>
<feature type="transmembrane region" description="Helical" evidence="7">
    <location>
        <begin position="7"/>
        <end position="29"/>
    </location>
</feature>
<dbReference type="STRING" id="1795632.TH606_00080"/>
<dbReference type="EMBL" id="LSFI01000001">
    <property type="protein sequence ID" value="OAG28698.1"/>
    <property type="molecule type" value="Genomic_DNA"/>
</dbReference>
<dbReference type="InterPro" id="IPR002524">
    <property type="entry name" value="Cation_efflux"/>
</dbReference>
<dbReference type="Pfam" id="PF16916">
    <property type="entry name" value="ZT_dimer"/>
    <property type="match status" value="1"/>
</dbReference>
<evidence type="ECO:0000256" key="7">
    <source>
        <dbReference type="SAM" id="Phobius"/>
    </source>
</evidence>
<evidence type="ECO:0000256" key="4">
    <source>
        <dbReference type="ARBA" id="ARBA00022692"/>
    </source>
</evidence>
<feature type="domain" description="Cation efflux protein cytoplasmic" evidence="10">
    <location>
        <begin position="207"/>
        <end position="282"/>
    </location>
</feature>
<accession>A0A177EA72</accession>
<dbReference type="InterPro" id="IPR036105">
    <property type="entry name" value="DiNase_FeMo-co_biosyn_sf"/>
</dbReference>
<feature type="domain" description="Dinitrogenase iron-molybdenum cofactor biosynthesis" evidence="9">
    <location>
        <begin position="298"/>
        <end position="393"/>
    </location>
</feature>
<feature type="domain" description="Cation efflux protein transmembrane" evidence="8">
    <location>
        <begin position="12"/>
        <end position="202"/>
    </location>
</feature>
<dbReference type="InterPro" id="IPR050291">
    <property type="entry name" value="CDF_Transporter"/>
</dbReference>